<sequence>MKSIFISEDINLRSDAVKQKEHLSSQRELVLNLQDVRSLLINSIIPSLEFCRDRFSTSSTECSANYRLPISSAGSEAIKGTVTRCGSSLEKLDIIVKLHKINRGSSIRLRYAESEASHMNQIIDCVSFITEITEALQRIGDTSIPSLEPTCPSEHTNNNDNMETDKPEALLFSSARLIHFTILEALSSLRSALRVIKDPPSPESKFIFPQCVSAPELFSPPASKELVVDWYIWDGSVVMDLRVIQYLQHGSASSGEIHNHEDSKEDTSSSKFKNIWDRGLAIINQSLDLDNHQVLNETDGVYTLPSGDQVKVVERVRIKSQDPSLISTKAKLEACESALGSMVRNLDTLLECLCN</sequence>
<reference evidence="1 2" key="1">
    <citation type="journal article" date="2016" name="Proc. Natl. Acad. Sci. U.S.A.">
        <title>Comparative genomics of biotechnologically important yeasts.</title>
        <authorList>
            <person name="Riley R."/>
            <person name="Haridas S."/>
            <person name="Wolfe K.H."/>
            <person name="Lopes M.R."/>
            <person name="Hittinger C.T."/>
            <person name="Goeker M."/>
            <person name="Salamov A.A."/>
            <person name="Wisecaver J.H."/>
            <person name="Long T.M."/>
            <person name="Calvey C.H."/>
            <person name="Aerts A.L."/>
            <person name="Barry K.W."/>
            <person name="Choi C."/>
            <person name="Clum A."/>
            <person name="Coughlan A.Y."/>
            <person name="Deshpande S."/>
            <person name="Douglass A.P."/>
            <person name="Hanson S.J."/>
            <person name="Klenk H.-P."/>
            <person name="LaButti K.M."/>
            <person name="Lapidus A."/>
            <person name="Lindquist E.A."/>
            <person name="Lipzen A.M."/>
            <person name="Meier-Kolthoff J.P."/>
            <person name="Ohm R.A."/>
            <person name="Otillar R.P."/>
            <person name="Pangilinan J.L."/>
            <person name="Peng Y."/>
            <person name="Rokas A."/>
            <person name="Rosa C.A."/>
            <person name="Scheuner C."/>
            <person name="Sibirny A.A."/>
            <person name="Slot J.C."/>
            <person name="Stielow J.B."/>
            <person name="Sun H."/>
            <person name="Kurtzman C.P."/>
            <person name="Blackwell M."/>
            <person name="Grigoriev I.V."/>
            <person name="Jeffries T.W."/>
        </authorList>
    </citation>
    <scope>NUCLEOTIDE SEQUENCE [LARGE SCALE GENOMIC DNA]</scope>
    <source>
        <strain evidence="1 2">DSM 6958</strain>
    </source>
</reference>
<dbReference type="STRING" id="857566.A0A1E3PQD0"/>
<dbReference type="PANTHER" id="PTHR13618:SF1">
    <property type="entry name" value="PROTEIN ROGDI HOMOLOG"/>
    <property type="match status" value="1"/>
</dbReference>
<accession>A0A1E3PQD0</accession>
<keyword evidence="2" id="KW-1185">Reference proteome</keyword>
<name>A0A1E3PQD0_9ASCO</name>
<evidence type="ECO:0008006" key="3">
    <source>
        <dbReference type="Google" id="ProtNLM"/>
    </source>
</evidence>
<evidence type="ECO:0000313" key="1">
    <source>
        <dbReference type="EMBL" id="ODQ67047.1"/>
    </source>
</evidence>
<dbReference type="GO" id="GO:0043291">
    <property type="term" value="C:RAVE complex"/>
    <property type="evidence" value="ECO:0007669"/>
    <property type="project" value="TreeGrafter"/>
</dbReference>
<organism evidence="1 2">
    <name type="scientific">Nadsonia fulvescens var. elongata DSM 6958</name>
    <dbReference type="NCBI Taxonomy" id="857566"/>
    <lineage>
        <taxon>Eukaryota</taxon>
        <taxon>Fungi</taxon>
        <taxon>Dikarya</taxon>
        <taxon>Ascomycota</taxon>
        <taxon>Saccharomycotina</taxon>
        <taxon>Dipodascomycetes</taxon>
        <taxon>Dipodascales</taxon>
        <taxon>Dipodascales incertae sedis</taxon>
        <taxon>Nadsonia</taxon>
    </lineage>
</organism>
<dbReference type="InterPro" id="IPR028241">
    <property type="entry name" value="RAVE2/Rogdi"/>
</dbReference>
<proteinExistence type="predicted"/>
<evidence type="ECO:0000313" key="2">
    <source>
        <dbReference type="Proteomes" id="UP000095009"/>
    </source>
</evidence>
<dbReference type="Pfam" id="PF10259">
    <property type="entry name" value="Rogdi_lz"/>
    <property type="match status" value="1"/>
</dbReference>
<gene>
    <name evidence="1" type="ORF">NADFUDRAFT_49494</name>
</gene>
<protein>
    <recommendedName>
        <fullName evidence="3">RAVE subunit 2/Rogdi</fullName>
    </recommendedName>
</protein>
<dbReference type="OrthoDB" id="66510at2759"/>
<dbReference type="EMBL" id="KV454407">
    <property type="protein sequence ID" value="ODQ67047.1"/>
    <property type="molecule type" value="Genomic_DNA"/>
</dbReference>
<dbReference type="AlphaFoldDB" id="A0A1E3PQD0"/>
<dbReference type="PANTHER" id="PTHR13618">
    <property type="entry name" value="LEUCINE ZIPPER CONTAINING TRANSCRIPTION FACTOR LZF1"/>
    <property type="match status" value="1"/>
</dbReference>
<dbReference type="Proteomes" id="UP000095009">
    <property type="component" value="Unassembled WGS sequence"/>
</dbReference>